<dbReference type="Pfam" id="PF02535">
    <property type="entry name" value="Zip"/>
    <property type="match status" value="1"/>
</dbReference>
<organism evidence="14 15">
    <name type="scientific">Asarcornis scutulata</name>
    <dbReference type="NCBI Taxonomy" id="75869"/>
    <lineage>
        <taxon>Eukaryota</taxon>
        <taxon>Metazoa</taxon>
        <taxon>Chordata</taxon>
        <taxon>Craniata</taxon>
        <taxon>Vertebrata</taxon>
        <taxon>Euteleostomi</taxon>
        <taxon>Archelosauria</taxon>
        <taxon>Archosauria</taxon>
        <taxon>Dinosauria</taxon>
        <taxon>Saurischia</taxon>
        <taxon>Theropoda</taxon>
        <taxon>Coelurosauria</taxon>
        <taxon>Aves</taxon>
        <taxon>Neognathae</taxon>
        <taxon>Galloanserae</taxon>
        <taxon>Anseriformes</taxon>
        <taxon>Anatidae</taxon>
        <taxon>Anatinae</taxon>
        <taxon>Asarcornis</taxon>
    </lineage>
</organism>
<feature type="non-terminal residue" evidence="14">
    <location>
        <position position="351"/>
    </location>
</feature>
<comment type="catalytic activity">
    <reaction evidence="7">
        <text>Zn(2+)(in) = Zn(2+)(out)</text>
        <dbReference type="Rhea" id="RHEA:29351"/>
        <dbReference type="ChEBI" id="CHEBI:29105"/>
    </reaction>
</comment>
<keyword evidence="6 13" id="KW-0472">Membrane</keyword>
<evidence type="ECO:0000313" key="15">
    <source>
        <dbReference type="Proteomes" id="UP000525565"/>
    </source>
</evidence>
<keyword evidence="2" id="KW-0813">Transport</keyword>
<evidence type="ECO:0000256" key="11">
    <source>
        <dbReference type="ARBA" id="ARBA00043053"/>
    </source>
</evidence>
<evidence type="ECO:0000256" key="1">
    <source>
        <dbReference type="ARBA" id="ARBA00004257"/>
    </source>
</evidence>
<dbReference type="EMBL" id="VZSO01005768">
    <property type="protein sequence ID" value="NWZ29916.1"/>
    <property type="molecule type" value="Genomic_DNA"/>
</dbReference>
<evidence type="ECO:0000256" key="7">
    <source>
        <dbReference type="ARBA" id="ARBA00034634"/>
    </source>
</evidence>
<feature type="non-terminal residue" evidence="14">
    <location>
        <position position="1"/>
    </location>
</feature>
<dbReference type="AlphaFoldDB" id="A0A7K7LGX1"/>
<proteinExistence type="inferred from homology"/>
<accession>A0A7K7LGX1</accession>
<feature type="compositionally biased region" description="Basic and acidic residues" evidence="12">
    <location>
        <begin position="101"/>
        <end position="112"/>
    </location>
</feature>
<name>A0A7K7LGX1_9AVES</name>
<feature type="compositionally biased region" description="Basic and acidic residues" evidence="12">
    <location>
        <begin position="1"/>
        <end position="94"/>
    </location>
</feature>
<evidence type="ECO:0000256" key="5">
    <source>
        <dbReference type="ARBA" id="ARBA00022989"/>
    </source>
</evidence>
<evidence type="ECO:0000256" key="10">
    <source>
        <dbReference type="ARBA" id="ARBA00042780"/>
    </source>
</evidence>
<keyword evidence="3 13" id="KW-0812">Transmembrane</keyword>
<evidence type="ECO:0000256" key="6">
    <source>
        <dbReference type="ARBA" id="ARBA00023136"/>
    </source>
</evidence>
<dbReference type="GO" id="GO:0016020">
    <property type="term" value="C:membrane"/>
    <property type="evidence" value="ECO:0007669"/>
    <property type="project" value="InterPro"/>
</dbReference>
<feature type="transmembrane region" description="Helical" evidence="13">
    <location>
        <begin position="192"/>
        <end position="209"/>
    </location>
</feature>
<dbReference type="GO" id="GO:0005794">
    <property type="term" value="C:Golgi apparatus"/>
    <property type="evidence" value="ECO:0007669"/>
    <property type="project" value="UniProtKB-SubCell"/>
</dbReference>
<dbReference type="GO" id="GO:0006882">
    <property type="term" value="P:intracellular zinc ion homeostasis"/>
    <property type="evidence" value="ECO:0007669"/>
    <property type="project" value="TreeGrafter"/>
</dbReference>
<feature type="region of interest" description="Disordered" evidence="12">
    <location>
        <begin position="1"/>
        <end position="112"/>
    </location>
</feature>
<gene>
    <name evidence="14" type="primary">Slc39a7_1</name>
    <name evidence="14" type="ORF">ASASCU_R15444</name>
</gene>
<evidence type="ECO:0000256" key="2">
    <source>
        <dbReference type="ARBA" id="ARBA00022448"/>
    </source>
</evidence>
<dbReference type="GO" id="GO:0005385">
    <property type="term" value="F:zinc ion transmembrane transporter activity"/>
    <property type="evidence" value="ECO:0007669"/>
    <property type="project" value="TreeGrafter"/>
</dbReference>
<comment type="caution">
    <text evidence="14">The sequence shown here is derived from an EMBL/GenBank/DDBJ whole genome shotgun (WGS) entry which is preliminary data.</text>
</comment>
<evidence type="ECO:0000256" key="12">
    <source>
        <dbReference type="SAM" id="MobiDB-lite"/>
    </source>
</evidence>
<evidence type="ECO:0000256" key="3">
    <source>
        <dbReference type="ARBA" id="ARBA00022692"/>
    </source>
</evidence>
<feature type="transmembrane region" description="Helical" evidence="13">
    <location>
        <begin position="153"/>
        <end position="172"/>
    </location>
</feature>
<evidence type="ECO:0000256" key="13">
    <source>
        <dbReference type="SAM" id="Phobius"/>
    </source>
</evidence>
<evidence type="ECO:0000256" key="8">
    <source>
        <dbReference type="ARBA" id="ARBA00038485"/>
    </source>
</evidence>
<evidence type="ECO:0000256" key="9">
    <source>
        <dbReference type="ARBA" id="ARBA00039859"/>
    </source>
</evidence>
<protein>
    <recommendedName>
        <fullName evidence="9">Zinc transporter SLC39A7</fullName>
    </recommendedName>
    <alternativeName>
        <fullName evidence="10">Solute carrier family 39 member 7</fullName>
    </alternativeName>
    <alternativeName>
        <fullName evidence="11">Zrt-, Irt-like protein 7</fullName>
    </alternativeName>
</protein>
<comment type="subcellular location">
    <subcellularLocation>
        <location evidence="1">Golgi apparatus</location>
        <location evidence="1">cis-Golgi network membrane</location>
        <topology evidence="1">Multi-pass membrane protein</topology>
    </subcellularLocation>
</comment>
<dbReference type="Proteomes" id="UP000525565">
    <property type="component" value="Unassembled WGS sequence"/>
</dbReference>
<keyword evidence="4" id="KW-0864">Zinc transport</keyword>
<keyword evidence="4" id="KW-0862">Zinc</keyword>
<dbReference type="PANTHER" id="PTHR16950:SF25">
    <property type="entry name" value="ZINC TRANSPORTER SLC39A7"/>
    <property type="match status" value="1"/>
</dbReference>
<evidence type="ECO:0000256" key="4">
    <source>
        <dbReference type="ARBA" id="ARBA00022906"/>
    </source>
</evidence>
<keyword evidence="15" id="KW-1185">Reference proteome</keyword>
<keyword evidence="5 13" id="KW-1133">Transmembrane helix</keyword>
<comment type="similarity">
    <text evidence="8">Belongs to the ZIP transporter (TC 2.A.5) family. KE4/Catsup subfamily.</text>
</comment>
<dbReference type="PANTHER" id="PTHR16950">
    <property type="entry name" value="ZINC TRANSPORTER SLC39A7 HISTIDINE-RICH MEMBRANE PROTEIN KE4"/>
    <property type="match status" value="1"/>
</dbReference>
<evidence type="ECO:0000313" key="14">
    <source>
        <dbReference type="EMBL" id="NWZ29916.1"/>
    </source>
</evidence>
<dbReference type="InterPro" id="IPR003689">
    <property type="entry name" value="ZIP"/>
</dbReference>
<feature type="transmembrane region" description="Helical" evidence="13">
    <location>
        <begin position="119"/>
        <end position="141"/>
    </location>
</feature>
<sequence length="351" mass="38083">HQDLYHGHSHAHEDFHHGHSHAHEDLHHGHGHTHEDLYHGHGHAHEDLYHGHGHSQDNLHHGHGHSHQDLHHGRGHSHEDLHHGHGHAHEDHHHVPQGHQKPPETRHPPARERPDTLTLWLQTLGATLVISAAPYLLLFLIPLESNAPRHQALLRLLLSFAAGGLLGDAFLHLIPHALVTPSLRPGPEHDRMLAVGMWVLAGIVAFLVVEKFVRHVKGGHGHGHSHDVDGDINGDSIGDDIDGDIMAVTGNRVGITARQITWGPGWGHKGGVTDPFDVPPPPQIKAMQVSGYLNLAADVAHNFTDGLAIGASFLAGPGLGTVTALTVLLHEVPHEVGDLAILVQSGCTKRQ</sequence>
<keyword evidence="4" id="KW-0406">Ion transport</keyword>
<reference evidence="14 15" key="1">
    <citation type="submission" date="2019-09" db="EMBL/GenBank/DDBJ databases">
        <title>Bird 10,000 Genomes (B10K) Project - Family phase.</title>
        <authorList>
            <person name="Zhang G."/>
        </authorList>
    </citation>
    <scope>NUCLEOTIDE SEQUENCE [LARGE SCALE GENOMIC DNA]</scope>
    <source>
        <strain evidence="14">OUT-0051</strain>
        <tissue evidence="14">Kidney</tissue>
    </source>
</reference>